<evidence type="ECO:0008006" key="4">
    <source>
        <dbReference type="Google" id="ProtNLM"/>
    </source>
</evidence>
<keyword evidence="1" id="KW-0812">Transmembrane</keyword>
<gene>
    <name evidence="2" type="ORF">GCM10025867_51680</name>
</gene>
<keyword evidence="3" id="KW-1185">Reference proteome</keyword>
<feature type="transmembrane region" description="Helical" evidence="1">
    <location>
        <begin position="25"/>
        <end position="47"/>
    </location>
</feature>
<keyword evidence="1" id="KW-1133">Transmembrane helix</keyword>
<proteinExistence type="predicted"/>
<evidence type="ECO:0000256" key="1">
    <source>
        <dbReference type="SAM" id="Phobius"/>
    </source>
</evidence>
<organism evidence="2 3">
    <name type="scientific">Frondihabitans sucicola</name>
    <dbReference type="NCBI Taxonomy" id="1268041"/>
    <lineage>
        <taxon>Bacteria</taxon>
        <taxon>Bacillati</taxon>
        <taxon>Actinomycetota</taxon>
        <taxon>Actinomycetes</taxon>
        <taxon>Micrococcales</taxon>
        <taxon>Microbacteriaceae</taxon>
        <taxon>Frondihabitans</taxon>
    </lineage>
</organism>
<evidence type="ECO:0000313" key="3">
    <source>
        <dbReference type="Proteomes" id="UP001321486"/>
    </source>
</evidence>
<dbReference type="EMBL" id="AP027733">
    <property type="protein sequence ID" value="BDZ52927.1"/>
    <property type="molecule type" value="Genomic_DNA"/>
</dbReference>
<keyword evidence="1" id="KW-0472">Membrane</keyword>
<geneLocation type="plasmid" evidence="2 3">
    <name>pNBRC108728a</name>
</geneLocation>
<reference evidence="3" key="1">
    <citation type="journal article" date="2019" name="Int. J. Syst. Evol. Microbiol.">
        <title>The Global Catalogue of Microorganisms (GCM) 10K type strain sequencing project: providing services to taxonomists for standard genome sequencing and annotation.</title>
        <authorList>
            <consortium name="The Broad Institute Genomics Platform"/>
            <consortium name="The Broad Institute Genome Sequencing Center for Infectious Disease"/>
            <person name="Wu L."/>
            <person name="Ma J."/>
        </authorList>
    </citation>
    <scope>NUCLEOTIDE SEQUENCE [LARGE SCALE GENOMIC DNA]</scope>
    <source>
        <strain evidence="3">NBRC 108728</strain>
    </source>
</reference>
<name>A0ABM8GWW6_9MICO</name>
<sequence length="113" mass="11662">MVVSIAALALHIGSRSRRQNLFSGLAVGVAFFTLSVMSFFTAIFVGLGSTADAIRSGWGVSQGEAEALGQATAKDPAVAHIDGKAIVAYSSAQDGYIYLISNGELIAPKSAKQ</sequence>
<accession>A0ABM8GWW6</accession>
<protein>
    <recommendedName>
        <fullName evidence="4">ABC transporter permease</fullName>
    </recommendedName>
</protein>
<keyword evidence="2" id="KW-0614">Plasmid</keyword>
<evidence type="ECO:0000313" key="2">
    <source>
        <dbReference type="EMBL" id="BDZ52927.1"/>
    </source>
</evidence>
<dbReference type="Proteomes" id="UP001321486">
    <property type="component" value="Plasmid pNBRC108728a"/>
</dbReference>